<dbReference type="Pfam" id="PF16409">
    <property type="entry name" value="DUF5017"/>
    <property type="match status" value="1"/>
</dbReference>
<evidence type="ECO:0000313" key="3">
    <source>
        <dbReference type="Proteomes" id="UP001597118"/>
    </source>
</evidence>
<dbReference type="PROSITE" id="PS51257">
    <property type="entry name" value="PROKAR_LIPOPROTEIN"/>
    <property type="match status" value="1"/>
</dbReference>
<comment type="caution">
    <text evidence="2">The sequence shown here is derived from an EMBL/GenBank/DDBJ whole genome shotgun (WGS) entry which is preliminary data.</text>
</comment>
<accession>A0ABW4IED3</accession>
<keyword evidence="3" id="KW-1185">Reference proteome</keyword>
<evidence type="ECO:0000313" key="2">
    <source>
        <dbReference type="EMBL" id="MFD1631126.1"/>
    </source>
</evidence>
<evidence type="ECO:0000259" key="1">
    <source>
        <dbReference type="Pfam" id="PF16409"/>
    </source>
</evidence>
<name>A0ABW4IED3_9SPHI</name>
<dbReference type="EMBL" id="JBHUDG010000041">
    <property type="protein sequence ID" value="MFD1631126.1"/>
    <property type="molecule type" value="Genomic_DNA"/>
</dbReference>
<dbReference type="InterPro" id="IPR032185">
    <property type="entry name" value="DUF5017"/>
</dbReference>
<feature type="domain" description="DUF5017" evidence="1">
    <location>
        <begin position="19"/>
        <end position="183"/>
    </location>
</feature>
<sequence length="303" mass="34568">MKKYLNIQVYITFLLLCGCSKYELESPDFEVYADKVVVKVGDEINFKFEGNPPILYFYSGQFLNDYEQKNILEQKDVLLSFTSTMGNGTQQDQLDVFISDEFDGDYSIDNIRNMKWWTRITDDFTLANSLTNTPSTEVDLLNRINPKKPLYVAFRYITKDQSVYGGQNNWNIYNVLINTKLEQYVLPVLKYSTSVFGMYSYGNKQAGRSSLSSSGILFKGNSSSSLQTEYTEDWAVSKAISLDPQMVAVNKSISLKLFTEGKKENYVFAYNTPGTYKATFIGETHNVYGNKKVIKTIDITVNP</sequence>
<proteinExistence type="predicted"/>
<dbReference type="Proteomes" id="UP001597118">
    <property type="component" value="Unassembled WGS sequence"/>
</dbReference>
<reference evidence="3" key="1">
    <citation type="journal article" date="2019" name="Int. J. Syst. Evol. Microbiol.">
        <title>The Global Catalogue of Microorganisms (GCM) 10K type strain sequencing project: providing services to taxonomists for standard genome sequencing and annotation.</title>
        <authorList>
            <consortium name="The Broad Institute Genomics Platform"/>
            <consortium name="The Broad Institute Genome Sequencing Center for Infectious Disease"/>
            <person name="Wu L."/>
            <person name="Ma J."/>
        </authorList>
    </citation>
    <scope>NUCLEOTIDE SEQUENCE [LARGE SCALE GENOMIC DNA]</scope>
    <source>
        <strain evidence="3">CCUG 53762</strain>
    </source>
</reference>
<protein>
    <submittedName>
        <fullName evidence="2">DUF5017 domain-containing protein</fullName>
    </submittedName>
</protein>
<organism evidence="2 3">
    <name type="scientific">Pseudopedobacter beijingensis</name>
    <dbReference type="NCBI Taxonomy" id="1207056"/>
    <lineage>
        <taxon>Bacteria</taxon>
        <taxon>Pseudomonadati</taxon>
        <taxon>Bacteroidota</taxon>
        <taxon>Sphingobacteriia</taxon>
        <taxon>Sphingobacteriales</taxon>
        <taxon>Sphingobacteriaceae</taxon>
        <taxon>Pseudopedobacter</taxon>
    </lineage>
</organism>
<dbReference type="RefSeq" id="WP_379663495.1">
    <property type="nucleotide sequence ID" value="NZ_JBHUDG010000041.1"/>
</dbReference>
<gene>
    <name evidence="2" type="ORF">ACFSAH_14720</name>
</gene>